<evidence type="ECO:0000313" key="3">
    <source>
        <dbReference type="Proteomes" id="UP000595636"/>
    </source>
</evidence>
<dbReference type="Proteomes" id="UP000595636">
    <property type="component" value="Chromosome"/>
</dbReference>
<dbReference type="RefSeq" id="WP_200396920.1">
    <property type="nucleotide sequence ID" value="NZ_CP066831.1"/>
</dbReference>
<gene>
    <name evidence="2" type="ORF">JEQ17_22645</name>
</gene>
<accession>A0A7T7I6K8</accession>
<reference evidence="2 3" key="1">
    <citation type="submission" date="2020-12" db="EMBL/GenBank/DDBJ databases">
        <title>A novel species.</title>
        <authorList>
            <person name="Li K."/>
        </authorList>
    </citation>
    <scope>NUCLEOTIDE SEQUENCE [LARGE SCALE GENOMIC DNA]</scope>
    <source>
        <strain evidence="2 3">ZYC-3</strain>
    </source>
</reference>
<name>A0A7T7I6K8_9ACTN</name>
<protein>
    <submittedName>
        <fullName evidence="2">Uncharacterized protein</fullName>
    </submittedName>
</protein>
<evidence type="ECO:0000256" key="1">
    <source>
        <dbReference type="SAM" id="MobiDB-lite"/>
    </source>
</evidence>
<feature type="region of interest" description="Disordered" evidence="1">
    <location>
        <begin position="1"/>
        <end position="23"/>
    </location>
</feature>
<evidence type="ECO:0000313" key="2">
    <source>
        <dbReference type="EMBL" id="QQM41963.1"/>
    </source>
</evidence>
<dbReference type="EMBL" id="CP066831">
    <property type="protein sequence ID" value="QQM41963.1"/>
    <property type="molecule type" value="Genomic_DNA"/>
</dbReference>
<proteinExistence type="predicted"/>
<dbReference type="KEGG" id="slf:JEQ17_22645"/>
<organism evidence="2 3">
    <name type="scientific">Streptomyces liliifuscus</name>
    <dbReference type="NCBI Taxonomy" id="2797636"/>
    <lineage>
        <taxon>Bacteria</taxon>
        <taxon>Bacillati</taxon>
        <taxon>Actinomycetota</taxon>
        <taxon>Actinomycetes</taxon>
        <taxon>Kitasatosporales</taxon>
        <taxon>Streptomycetaceae</taxon>
        <taxon>Streptomyces</taxon>
    </lineage>
</organism>
<dbReference type="AlphaFoldDB" id="A0A7T7I6K8"/>
<keyword evidence="3" id="KW-1185">Reference proteome</keyword>
<sequence length="87" mass="9883">MSGEQESPPPRHTRTRPIRVPGPLWDAYGRICERLDTDRTNDLLDHMRARVREHGDEQDRADLAKAEQELAERRARKGGRPKGVGGS</sequence>